<evidence type="ECO:0000313" key="5">
    <source>
        <dbReference type="EMBL" id="GAC57247.1"/>
    </source>
</evidence>
<dbReference type="InterPro" id="IPR006015">
    <property type="entry name" value="Universal_stress_UspA"/>
</dbReference>
<dbReference type="PANTHER" id="PTHR46268">
    <property type="entry name" value="STRESS RESPONSE PROTEIN NHAX"/>
    <property type="match status" value="1"/>
</dbReference>
<dbReference type="InterPro" id="IPR014729">
    <property type="entry name" value="Rossmann-like_a/b/a_fold"/>
</dbReference>
<evidence type="ECO:0000259" key="4">
    <source>
        <dbReference type="Pfam" id="PF00582"/>
    </source>
</evidence>
<comment type="similarity">
    <text evidence="1">Belongs to the universal stress protein A family.</text>
</comment>
<dbReference type="PRINTS" id="PR01438">
    <property type="entry name" value="UNVRSLSTRESS"/>
</dbReference>
<dbReference type="SUPFAM" id="SSF52402">
    <property type="entry name" value="Adenine nucleotide alpha hydrolases-like"/>
    <property type="match status" value="2"/>
</dbReference>
<dbReference type="GO" id="GO:0005524">
    <property type="term" value="F:ATP binding"/>
    <property type="evidence" value="ECO:0007669"/>
    <property type="project" value="UniProtKB-KW"/>
</dbReference>
<evidence type="ECO:0000313" key="6">
    <source>
        <dbReference type="Proteomes" id="UP000053405"/>
    </source>
</evidence>
<keyword evidence="2" id="KW-0547">Nucleotide-binding</keyword>
<evidence type="ECO:0000256" key="2">
    <source>
        <dbReference type="ARBA" id="ARBA00022741"/>
    </source>
</evidence>
<dbReference type="Pfam" id="PF00582">
    <property type="entry name" value="Usp"/>
    <property type="match status" value="2"/>
</dbReference>
<proteinExistence type="inferred from homology"/>
<feature type="domain" description="UspA" evidence="4">
    <location>
        <begin position="7"/>
        <end position="143"/>
    </location>
</feature>
<organism evidence="5 6">
    <name type="scientific">Gordonia hirsuta DSM 44140 = NBRC 16056</name>
    <dbReference type="NCBI Taxonomy" id="1121927"/>
    <lineage>
        <taxon>Bacteria</taxon>
        <taxon>Bacillati</taxon>
        <taxon>Actinomycetota</taxon>
        <taxon>Actinomycetes</taxon>
        <taxon>Mycobacteriales</taxon>
        <taxon>Gordoniaceae</taxon>
        <taxon>Gordonia</taxon>
    </lineage>
</organism>
<sequence length="288" mass="29793">MTTINAPIIAAVDGSELALDAVRWAATAAVRQNRPLQIVCVIEPAPVQYGTAIAMAQAYVDSSRALAEGALDIAKAVAAETAPEVDAVGEIFEGRPALVLRQLSHHARMLVLGRRGLGGVRGLLLGSVSTDVAAHSECPVVIVSHGTANDGPVVVGVDGSEVSAGAVSEAFQAASMLEVPLIAVHTYADYPGISAFDLVENGRQFLIDEARESLGIQLAGGLADHPDVPVERIVAMQPPAGEILDAAENAQLIVMGSRGRGGFRSLMLGSTSQSVLQVAQCPVMIVPR</sequence>
<dbReference type="PANTHER" id="PTHR46268:SF27">
    <property type="entry name" value="UNIVERSAL STRESS PROTEIN RV2623"/>
    <property type="match status" value="1"/>
</dbReference>
<dbReference type="Proteomes" id="UP000053405">
    <property type="component" value="Unassembled WGS sequence"/>
</dbReference>
<name>L7LB06_9ACTN</name>
<dbReference type="InterPro" id="IPR006016">
    <property type="entry name" value="UspA"/>
</dbReference>
<dbReference type="AlphaFoldDB" id="L7LB06"/>
<comment type="caution">
    <text evidence="5">The sequence shown here is derived from an EMBL/GenBank/DDBJ whole genome shotgun (WGS) entry which is preliminary data.</text>
</comment>
<dbReference type="STRING" id="1121927.GOHSU_18_00020"/>
<dbReference type="Gene3D" id="3.40.50.620">
    <property type="entry name" value="HUPs"/>
    <property type="match status" value="2"/>
</dbReference>
<feature type="domain" description="UspA" evidence="4">
    <location>
        <begin position="152"/>
        <end position="287"/>
    </location>
</feature>
<dbReference type="EMBL" id="BANT01000018">
    <property type="protein sequence ID" value="GAC57247.1"/>
    <property type="molecule type" value="Genomic_DNA"/>
</dbReference>
<dbReference type="eggNOG" id="COG0589">
    <property type="taxonomic scope" value="Bacteria"/>
</dbReference>
<reference evidence="5 6" key="1">
    <citation type="submission" date="2012-12" db="EMBL/GenBank/DDBJ databases">
        <title>Whole genome shotgun sequence of Gordonia hirsuta NBRC 16056.</title>
        <authorList>
            <person name="Isaki-Nakamura S."/>
            <person name="Hosoyama A."/>
            <person name="Tsuchikane K."/>
            <person name="Katsumata H."/>
            <person name="Baba S."/>
            <person name="Yamazaki S."/>
            <person name="Fujita N."/>
        </authorList>
    </citation>
    <scope>NUCLEOTIDE SEQUENCE [LARGE SCALE GENOMIC DNA]</scope>
    <source>
        <strain evidence="5 6">NBRC 16056</strain>
    </source>
</reference>
<accession>L7LB06</accession>
<keyword evidence="3" id="KW-0067">ATP-binding</keyword>
<dbReference type="OrthoDB" id="3174546at2"/>
<protein>
    <recommendedName>
        <fullName evidence="4">UspA domain-containing protein</fullName>
    </recommendedName>
</protein>
<dbReference type="RefSeq" id="WP_005939021.1">
    <property type="nucleotide sequence ID" value="NZ_ATVK01000048.1"/>
</dbReference>
<evidence type="ECO:0000256" key="1">
    <source>
        <dbReference type="ARBA" id="ARBA00008791"/>
    </source>
</evidence>
<evidence type="ECO:0000256" key="3">
    <source>
        <dbReference type="ARBA" id="ARBA00022840"/>
    </source>
</evidence>
<keyword evidence="6" id="KW-1185">Reference proteome</keyword>
<gene>
    <name evidence="5" type="ORF">GOHSU_18_00020</name>
</gene>